<dbReference type="EMBL" id="AZJE01000017">
    <property type="protein sequence ID" value="ETD22308.1"/>
    <property type="molecule type" value="Genomic_DNA"/>
</dbReference>
<comment type="caution">
    <text evidence="1">The sequence shown here is derived from an EMBL/GenBank/DDBJ whole genome shotgun (WGS) entry which is preliminary data.</text>
</comment>
<name>V8C4I2_9FIRM</name>
<dbReference type="AlphaFoldDB" id="V8C4I2"/>
<proteinExistence type="predicted"/>
<dbReference type="HOGENOM" id="CLU_211640_0_0_9"/>
<dbReference type="Proteomes" id="UP000018683">
    <property type="component" value="Unassembled WGS sequence"/>
</dbReference>
<organism evidence="1 2">
    <name type="scientific">[Ruminococcus] lactaris CC59_002D</name>
    <dbReference type="NCBI Taxonomy" id="1073376"/>
    <lineage>
        <taxon>Bacteria</taxon>
        <taxon>Bacillati</taxon>
        <taxon>Bacillota</taxon>
        <taxon>Clostridia</taxon>
        <taxon>Lachnospirales</taxon>
        <taxon>Lachnospiraceae</taxon>
        <taxon>Mediterraneibacter</taxon>
    </lineage>
</organism>
<gene>
    <name evidence="1" type="ORF">HMPREF1202_01387</name>
</gene>
<reference evidence="1 2" key="1">
    <citation type="submission" date="2013-10" db="EMBL/GenBank/DDBJ databases">
        <title>The Genome Sequence of Ruminococcus lactaris CC59_002D.</title>
        <authorList>
            <consortium name="The Broad Institute Genomics Platform"/>
            <person name="Earl A."/>
            <person name="Allen-Vercoe E."/>
            <person name="Daigneault M."/>
            <person name="Young S.K."/>
            <person name="Zeng Q."/>
            <person name="Gargeya S."/>
            <person name="Fitzgerald M."/>
            <person name="Abouelleil A."/>
            <person name="Alvarado L."/>
            <person name="Chapman S.B."/>
            <person name="Gainer-Dewar J."/>
            <person name="Goldberg J."/>
            <person name="Griggs A."/>
            <person name="Gujja S."/>
            <person name="Hansen M."/>
            <person name="Howarth C."/>
            <person name="Imamovic A."/>
            <person name="Ireland A."/>
            <person name="Larimer J."/>
            <person name="McCowan C."/>
            <person name="Murphy C."/>
            <person name="Pearson M."/>
            <person name="Poon T.W."/>
            <person name="Priest M."/>
            <person name="Roberts A."/>
            <person name="Saif S."/>
            <person name="Shea T."/>
            <person name="Sykes S."/>
            <person name="Wortman J."/>
            <person name="Nusbaum C."/>
            <person name="Birren B."/>
        </authorList>
    </citation>
    <scope>NUCLEOTIDE SEQUENCE [LARGE SCALE GENOMIC DNA]</scope>
    <source>
        <strain evidence="1 2">CC59_002D</strain>
    </source>
</reference>
<sequence>MRYNKVNYDIMSVSEQEKALLFQCERRMAIMIAAKQLQAPSVPIMI</sequence>
<evidence type="ECO:0000313" key="1">
    <source>
        <dbReference type="EMBL" id="ETD22308.1"/>
    </source>
</evidence>
<accession>V8C4I2</accession>
<evidence type="ECO:0000313" key="2">
    <source>
        <dbReference type="Proteomes" id="UP000018683"/>
    </source>
</evidence>
<dbReference type="RefSeq" id="WP_023921883.1">
    <property type="nucleotide sequence ID" value="NZ_CAXSLU010000020.1"/>
</dbReference>
<protein>
    <submittedName>
        <fullName evidence="1">Uncharacterized protein</fullName>
    </submittedName>
</protein>
<dbReference type="PATRIC" id="fig|1073376.3.peg.1411"/>